<dbReference type="PANTHER" id="PTHR43884">
    <property type="entry name" value="ACYL-COA DEHYDROGENASE"/>
    <property type="match status" value="1"/>
</dbReference>
<dbReference type="InterPro" id="IPR046373">
    <property type="entry name" value="Acyl-CoA_Oxase/DH_mid-dom_sf"/>
</dbReference>
<dbReference type="InterPro" id="IPR036250">
    <property type="entry name" value="AcylCo_DH-like_C"/>
</dbReference>
<dbReference type="RefSeq" id="WP_204073140.1">
    <property type="nucleotide sequence ID" value="NZ_BAABHI010000027.1"/>
</dbReference>
<dbReference type="AlphaFoldDB" id="A0A8J3XE81"/>
<evidence type="ECO:0000259" key="7">
    <source>
        <dbReference type="Pfam" id="PF02771"/>
    </source>
</evidence>
<dbReference type="Proteomes" id="UP000622547">
    <property type="component" value="Unassembled WGS sequence"/>
</dbReference>
<feature type="domain" description="Acyl-CoA dehydrogenase/oxidase N-terminal" evidence="7">
    <location>
        <begin position="7"/>
        <end position="116"/>
    </location>
</feature>
<dbReference type="SUPFAM" id="SSF47203">
    <property type="entry name" value="Acyl-CoA dehydrogenase C-terminal domain-like"/>
    <property type="match status" value="1"/>
</dbReference>
<dbReference type="CDD" id="cd00567">
    <property type="entry name" value="ACAD"/>
    <property type="match status" value="1"/>
</dbReference>
<dbReference type="Gene3D" id="1.10.540.10">
    <property type="entry name" value="Acyl-CoA dehydrogenase/oxidase, N-terminal domain"/>
    <property type="match status" value="1"/>
</dbReference>
<evidence type="ECO:0000256" key="1">
    <source>
        <dbReference type="ARBA" id="ARBA00001974"/>
    </source>
</evidence>
<reference evidence="8 9" key="1">
    <citation type="submission" date="2021-01" db="EMBL/GenBank/DDBJ databases">
        <title>Whole genome shotgun sequence of Planotetraspora phitsanulokensis NBRC 104273.</title>
        <authorList>
            <person name="Komaki H."/>
            <person name="Tamura T."/>
        </authorList>
    </citation>
    <scope>NUCLEOTIDE SEQUENCE [LARGE SCALE GENOMIC DNA]</scope>
    <source>
        <strain evidence="8 9">NBRC 104273</strain>
    </source>
</reference>
<comment type="caution">
    <text evidence="8">The sequence shown here is derived from an EMBL/GenBank/DDBJ whole genome shotgun (WGS) entry which is preliminary data.</text>
</comment>
<keyword evidence="3" id="KW-0285">Flavoprotein</keyword>
<dbReference type="Pfam" id="PF02771">
    <property type="entry name" value="Acyl-CoA_dh_N"/>
    <property type="match status" value="1"/>
</dbReference>
<evidence type="ECO:0000313" key="9">
    <source>
        <dbReference type="Proteomes" id="UP000622547"/>
    </source>
</evidence>
<sequence>MDFTLDDELEAVRELAGKIFSDRARTDRVRLVEGTSTGIDEELWAELGRTGLLGIALPEEAGGAGLGLGALCVLLEEQGRAVAPVPLWPSAVAALAVARHGTAEQRESLLPGVAEGSLRLTVALEEFGAPDPAEPGCVARRDGDAWRLTGVKAAVPSPFGAVGVLVSATAETGPGLFLVVSDDPTGPEGGAWDRVETTSHDRGGHLTLTGASATAVGVPGGGALRETLHRAAVALAAVQLGVAQGALRHAVTHLSARRQFGRPLATFQAVQHQLADCYIDIDAMRVCLWQAVTALGAEEGAEAAVLVAKWWAGEAGLTVAHRVQHLHGGIGVDVDYPVHRHFLWARQISGTLGGPSADLARLGAVLASGTAAP</sequence>
<dbReference type="SUPFAM" id="SSF56645">
    <property type="entry name" value="Acyl-CoA dehydrogenase NM domain-like"/>
    <property type="match status" value="1"/>
</dbReference>
<accession>A0A8J3XE81</accession>
<dbReference type="InterPro" id="IPR009100">
    <property type="entry name" value="AcylCoA_DH/oxidase_NM_dom_sf"/>
</dbReference>
<evidence type="ECO:0000256" key="4">
    <source>
        <dbReference type="ARBA" id="ARBA00022827"/>
    </source>
</evidence>
<dbReference type="Gene3D" id="1.20.140.10">
    <property type="entry name" value="Butyryl-CoA Dehydrogenase, subunit A, domain 3"/>
    <property type="match status" value="1"/>
</dbReference>
<dbReference type="Gene3D" id="2.40.110.10">
    <property type="entry name" value="Butyryl-CoA Dehydrogenase, subunit A, domain 2"/>
    <property type="match status" value="1"/>
</dbReference>
<dbReference type="InterPro" id="IPR037069">
    <property type="entry name" value="AcylCoA_DH/ox_N_sf"/>
</dbReference>
<name>A0A8J3XE81_9ACTN</name>
<comment type="cofactor">
    <cofactor evidence="1">
        <name>FAD</name>
        <dbReference type="ChEBI" id="CHEBI:57692"/>
    </cofactor>
</comment>
<evidence type="ECO:0000256" key="5">
    <source>
        <dbReference type="ARBA" id="ARBA00023002"/>
    </source>
</evidence>
<dbReference type="GO" id="GO:0050660">
    <property type="term" value="F:flavin adenine dinucleotide binding"/>
    <property type="evidence" value="ECO:0007669"/>
    <property type="project" value="InterPro"/>
</dbReference>
<keyword evidence="9" id="KW-1185">Reference proteome</keyword>
<evidence type="ECO:0000256" key="3">
    <source>
        <dbReference type="ARBA" id="ARBA00022630"/>
    </source>
</evidence>
<organism evidence="8 9">
    <name type="scientific">Planotetraspora phitsanulokensis</name>
    <dbReference type="NCBI Taxonomy" id="575192"/>
    <lineage>
        <taxon>Bacteria</taxon>
        <taxon>Bacillati</taxon>
        <taxon>Actinomycetota</taxon>
        <taxon>Actinomycetes</taxon>
        <taxon>Streptosporangiales</taxon>
        <taxon>Streptosporangiaceae</taxon>
        <taxon>Planotetraspora</taxon>
    </lineage>
</organism>
<dbReference type="Pfam" id="PF00441">
    <property type="entry name" value="Acyl-CoA_dh_1"/>
    <property type="match status" value="1"/>
</dbReference>
<dbReference type="GO" id="GO:0003995">
    <property type="term" value="F:acyl-CoA dehydrogenase activity"/>
    <property type="evidence" value="ECO:0007669"/>
    <property type="project" value="TreeGrafter"/>
</dbReference>
<proteinExistence type="inferred from homology"/>
<gene>
    <name evidence="8" type="ORF">Pph01_24470</name>
</gene>
<dbReference type="InterPro" id="IPR009075">
    <property type="entry name" value="AcylCo_DH/oxidase_C"/>
</dbReference>
<evidence type="ECO:0000259" key="6">
    <source>
        <dbReference type="Pfam" id="PF00441"/>
    </source>
</evidence>
<dbReference type="PANTHER" id="PTHR43884:SF20">
    <property type="entry name" value="ACYL-COA DEHYDROGENASE FADE28"/>
    <property type="match status" value="1"/>
</dbReference>
<feature type="domain" description="Acyl-CoA dehydrogenase/oxidase C-terminal" evidence="6">
    <location>
        <begin position="223"/>
        <end position="347"/>
    </location>
</feature>
<keyword evidence="4" id="KW-0274">FAD</keyword>
<comment type="similarity">
    <text evidence="2">Belongs to the acyl-CoA dehydrogenase family.</text>
</comment>
<protein>
    <submittedName>
        <fullName evidence="8">Putative acyl-CoA dehydrogenase</fullName>
    </submittedName>
</protein>
<evidence type="ECO:0000313" key="8">
    <source>
        <dbReference type="EMBL" id="GII37444.1"/>
    </source>
</evidence>
<keyword evidence="5" id="KW-0560">Oxidoreductase</keyword>
<evidence type="ECO:0000256" key="2">
    <source>
        <dbReference type="ARBA" id="ARBA00009347"/>
    </source>
</evidence>
<dbReference type="InterPro" id="IPR013786">
    <property type="entry name" value="AcylCoA_DH/ox_N"/>
</dbReference>
<dbReference type="EMBL" id="BOOP01000009">
    <property type="protein sequence ID" value="GII37444.1"/>
    <property type="molecule type" value="Genomic_DNA"/>
</dbReference>